<organism evidence="3 4">
    <name type="scientific">SAR92 clade bacterium</name>
    <dbReference type="NCBI Taxonomy" id="2315479"/>
    <lineage>
        <taxon>Bacteria</taxon>
        <taxon>Pseudomonadati</taxon>
        <taxon>Pseudomonadota</taxon>
        <taxon>Gammaproteobacteria</taxon>
        <taxon>Cellvibrionales</taxon>
        <taxon>Porticoccaceae</taxon>
        <taxon>SAR92 clade</taxon>
    </lineage>
</organism>
<dbReference type="InterPro" id="IPR050570">
    <property type="entry name" value="Cell_wall_metabolism_enzyme"/>
</dbReference>
<dbReference type="Pfam" id="PF01551">
    <property type="entry name" value="Peptidase_M23"/>
    <property type="match status" value="1"/>
</dbReference>
<dbReference type="GO" id="GO:0004222">
    <property type="term" value="F:metalloendopeptidase activity"/>
    <property type="evidence" value="ECO:0007669"/>
    <property type="project" value="TreeGrafter"/>
</dbReference>
<protein>
    <recommendedName>
        <fullName evidence="2">M23ase beta-sheet core domain-containing protein</fullName>
    </recommendedName>
</protein>
<dbReference type="PANTHER" id="PTHR21666">
    <property type="entry name" value="PEPTIDASE-RELATED"/>
    <property type="match status" value="1"/>
</dbReference>
<reference evidence="3 4" key="1">
    <citation type="submission" date="2019-02" db="EMBL/GenBank/DDBJ databases">
        <title>Prokaryotic population dynamics and viral predation in marine succession experiment using metagenomics: the confinement effect.</title>
        <authorList>
            <person name="Haro-Moreno J.M."/>
            <person name="Rodriguez-Valera F."/>
            <person name="Lopez-Perez M."/>
        </authorList>
    </citation>
    <scope>NUCLEOTIDE SEQUENCE [LARGE SCALE GENOMIC DNA]</scope>
    <source>
        <strain evidence="3">MED-G169</strain>
    </source>
</reference>
<dbReference type="InterPro" id="IPR011055">
    <property type="entry name" value="Dup_hybrid_motif"/>
</dbReference>
<evidence type="ECO:0000259" key="2">
    <source>
        <dbReference type="Pfam" id="PF01551"/>
    </source>
</evidence>
<dbReference type="EMBL" id="SHBO01000002">
    <property type="protein sequence ID" value="RZO08680.1"/>
    <property type="molecule type" value="Genomic_DNA"/>
</dbReference>
<dbReference type="CDD" id="cd12797">
    <property type="entry name" value="M23_peptidase"/>
    <property type="match status" value="1"/>
</dbReference>
<feature type="domain" description="M23ase beta-sheet core" evidence="2">
    <location>
        <begin position="282"/>
        <end position="368"/>
    </location>
</feature>
<evidence type="ECO:0000313" key="3">
    <source>
        <dbReference type="EMBL" id="RZO08680.1"/>
    </source>
</evidence>
<accession>A0A520LPA9</accession>
<comment type="caution">
    <text evidence="3">The sequence shown here is derived from an EMBL/GenBank/DDBJ whole genome shotgun (WGS) entry which is preliminary data.</text>
</comment>
<keyword evidence="1" id="KW-0175">Coiled coil</keyword>
<gene>
    <name evidence="3" type="ORF">EVB02_00270</name>
</gene>
<evidence type="ECO:0000313" key="4">
    <source>
        <dbReference type="Proteomes" id="UP000318148"/>
    </source>
</evidence>
<dbReference type="InterPro" id="IPR016047">
    <property type="entry name" value="M23ase_b-sheet_dom"/>
</dbReference>
<evidence type="ECO:0000256" key="1">
    <source>
        <dbReference type="SAM" id="Coils"/>
    </source>
</evidence>
<sequence length="374" mass="43338">MFRFKFSYLLIINLIISVETNSLLTEKETSKKIHADILLYSDSLDANETKILEVENELKNIEISQSNNFKRMRQISNQIKFNNNKLLKIEQALNDIDLNIKNNEKKLSDIIKNAFKLEQSSSIKLLLNQDDPDLIPRLLKYKKYLLEHHNKNIDHYRSNLKIKSETLNQRKVLLSKLHDEQEKLANENESKKQQKEDRKRAVKELSLIRGKNKKQLEKLKLKYADIKRLTESVSINNSKGMISTSFEDYKGQLPWPAEMTKKSKDQLEIQINNIVSRSLILVEPGSKIKAIHRGKVVFSNYVRGYGFLIIIDHGDNFKTLYGHNQELFKKAGETVVSDEIIALSGETGGLSEPGLYFEIRKKGTPENPKIWLKN</sequence>
<feature type="coiled-coil region" evidence="1">
    <location>
        <begin position="174"/>
        <end position="205"/>
    </location>
</feature>
<proteinExistence type="predicted"/>
<dbReference type="PANTHER" id="PTHR21666:SF270">
    <property type="entry name" value="MUREIN HYDROLASE ACTIVATOR ENVC"/>
    <property type="match status" value="1"/>
</dbReference>
<dbReference type="AlphaFoldDB" id="A0A520LPA9"/>
<name>A0A520LPA9_9GAMM</name>
<dbReference type="Gene3D" id="2.70.70.10">
    <property type="entry name" value="Glucose Permease (Domain IIA)"/>
    <property type="match status" value="1"/>
</dbReference>
<dbReference type="Proteomes" id="UP000318148">
    <property type="component" value="Unassembled WGS sequence"/>
</dbReference>
<dbReference type="SUPFAM" id="SSF51261">
    <property type="entry name" value="Duplicated hybrid motif"/>
    <property type="match status" value="1"/>
</dbReference>